<evidence type="ECO:0000256" key="2">
    <source>
        <dbReference type="ARBA" id="ARBA00022670"/>
    </source>
</evidence>
<organism evidence="7 8">
    <name type="scientific">Apiospora marii</name>
    <dbReference type="NCBI Taxonomy" id="335849"/>
    <lineage>
        <taxon>Eukaryota</taxon>
        <taxon>Fungi</taxon>
        <taxon>Dikarya</taxon>
        <taxon>Ascomycota</taxon>
        <taxon>Pezizomycotina</taxon>
        <taxon>Sordariomycetes</taxon>
        <taxon>Xylariomycetidae</taxon>
        <taxon>Amphisphaeriales</taxon>
        <taxon>Apiosporaceae</taxon>
        <taxon>Apiospora</taxon>
    </lineage>
</organism>
<reference evidence="7 8" key="1">
    <citation type="submission" date="2023-01" db="EMBL/GenBank/DDBJ databases">
        <title>Analysis of 21 Apiospora genomes using comparative genomics revels a genus with tremendous synthesis potential of carbohydrate active enzymes and secondary metabolites.</title>
        <authorList>
            <person name="Sorensen T."/>
        </authorList>
    </citation>
    <scope>NUCLEOTIDE SEQUENCE [LARGE SCALE GENOMIC DNA]</scope>
    <source>
        <strain evidence="7 8">CBS 20057</strain>
    </source>
</reference>
<evidence type="ECO:0000313" key="8">
    <source>
        <dbReference type="Proteomes" id="UP001396898"/>
    </source>
</evidence>
<dbReference type="InterPro" id="IPR029058">
    <property type="entry name" value="AB_hydrolase_fold"/>
</dbReference>
<evidence type="ECO:0000256" key="5">
    <source>
        <dbReference type="ARBA" id="ARBA00023180"/>
    </source>
</evidence>
<keyword evidence="2" id="KW-0645">Protease</keyword>
<dbReference type="Pfam" id="PF05577">
    <property type="entry name" value="Peptidase_S28"/>
    <property type="match status" value="2"/>
</dbReference>
<evidence type="ECO:0000256" key="1">
    <source>
        <dbReference type="ARBA" id="ARBA00011079"/>
    </source>
</evidence>
<dbReference type="SUPFAM" id="SSF53474">
    <property type="entry name" value="alpha/beta-Hydrolases"/>
    <property type="match status" value="1"/>
</dbReference>
<proteinExistence type="inferred from homology"/>
<dbReference type="InterPro" id="IPR008758">
    <property type="entry name" value="Peptidase_S28"/>
</dbReference>
<evidence type="ECO:0000256" key="3">
    <source>
        <dbReference type="ARBA" id="ARBA00022729"/>
    </source>
</evidence>
<evidence type="ECO:0000313" key="7">
    <source>
        <dbReference type="EMBL" id="KAK8002140.1"/>
    </source>
</evidence>
<dbReference type="PANTHER" id="PTHR11010">
    <property type="entry name" value="PROTEASE S28 PRO-X CARBOXYPEPTIDASE-RELATED"/>
    <property type="match status" value="1"/>
</dbReference>
<keyword evidence="7" id="KW-0121">Carboxypeptidase</keyword>
<dbReference type="GO" id="GO:0004180">
    <property type="term" value="F:carboxypeptidase activity"/>
    <property type="evidence" value="ECO:0007669"/>
    <property type="project" value="UniProtKB-KW"/>
</dbReference>
<gene>
    <name evidence="7" type="ORF">PG991_014362</name>
</gene>
<protein>
    <submittedName>
        <fullName evidence="7">Extracellular serine carboxypeptidase</fullName>
    </submittedName>
</protein>
<comment type="similarity">
    <text evidence="1">Belongs to the peptidase S28 family.</text>
</comment>
<comment type="caution">
    <text evidence="7">The sequence shown here is derived from an EMBL/GenBank/DDBJ whole genome shotgun (WGS) entry which is preliminary data.</text>
</comment>
<sequence>MVCASYLASLLTLPLAALALSKTPLTLQELRKQIRPVNGRLSARQTEDAKYPAYNISVPIDHFHNDTFYEPHSDGFYNMRYWFDAQYHQPGGPVIVLCAGETSGADRLPFLEKGILAQLAQATHGIGVVLEHRYYGGSWPVPDLSTPNMRFLTTDQALADTAYFAQHVRFPGLEDQDLTAATTAYIAYGGSYAGAFAAFLRKLYPETFWGAISSSGVTEAIWDYWKYFEAAAVFAPAGCAETTQKLTNVVDNILLGTGPNGSSPETVAQLKAAFGLPGVTVDGDFASALANGIYALQSYNWDPEESSDEFFVYCANVTSDAVLYPATEPLRERVGELLEAGGWANESETLANRMLNYIGYVRGDQVAKCEDEDQNQCFGTASGEDNGHEYAAFDISQEWRSWPWQYCTQWGYIQTGNTPEGVLPVISRTIDLEYGSAICQRAFGLTEPADVDAINKHGGFGISYPRLAIIDGEWDPWRAATPHALGLAERADTLDEPFKLIAGGVHHWDENGLFPNETTADLPPSAVVEVQKAEAHFVRKWMQEWKLEQARMTVSSRP</sequence>
<accession>A0ABR1R8K1</accession>
<dbReference type="Proteomes" id="UP001396898">
    <property type="component" value="Unassembled WGS sequence"/>
</dbReference>
<keyword evidence="5" id="KW-0325">Glycoprotein</keyword>
<name>A0ABR1R8K1_9PEZI</name>
<evidence type="ECO:0000256" key="4">
    <source>
        <dbReference type="ARBA" id="ARBA00022801"/>
    </source>
</evidence>
<evidence type="ECO:0000256" key="6">
    <source>
        <dbReference type="SAM" id="SignalP"/>
    </source>
</evidence>
<keyword evidence="4" id="KW-0378">Hydrolase</keyword>
<dbReference type="EMBL" id="JAQQWI010000018">
    <property type="protein sequence ID" value="KAK8002140.1"/>
    <property type="molecule type" value="Genomic_DNA"/>
</dbReference>
<feature type="chain" id="PRO_5046892306" evidence="6">
    <location>
        <begin position="20"/>
        <end position="558"/>
    </location>
</feature>
<keyword evidence="3 6" id="KW-0732">Signal</keyword>
<dbReference type="Gene3D" id="3.40.50.1820">
    <property type="entry name" value="alpha/beta hydrolase"/>
    <property type="match status" value="2"/>
</dbReference>
<dbReference type="PANTHER" id="PTHR11010:SF117">
    <property type="entry name" value="SERINE PROTEASE 16"/>
    <property type="match status" value="1"/>
</dbReference>
<keyword evidence="8" id="KW-1185">Reference proteome</keyword>
<feature type="signal peptide" evidence="6">
    <location>
        <begin position="1"/>
        <end position="19"/>
    </location>
</feature>